<gene>
    <name evidence="1" type="ORF">RU97_GL002622</name>
</gene>
<reference evidence="1 2" key="1">
    <citation type="submission" date="2014-12" db="EMBL/GenBank/DDBJ databases">
        <title>Draft genome sequences of 29 type strains of Enterococci.</title>
        <authorList>
            <person name="Zhong Z."/>
            <person name="Sun Z."/>
            <person name="Liu W."/>
            <person name="Zhang W."/>
            <person name="Zhang H."/>
        </authorList>
    </citation>
    <scope>NUCLEOTIDE SEQUENCE [LARGE SCALE GENOMIC DNA]</scope>
    <source>
        <strain evidence="1 2">DSM 17029</strain>
    </source>
</reference>
<keyword evidence="2" id="KW-1185">Reference proteome</keyword>
<evidence type="ECO:0000313" key="1">
    <source>
        <dbReference type="EMBL" id="OJG17451.1"/>
    </source>
</evidence>
<comment type="caution">
    <text evidence="1">The sequence shown here is derived from an EMBL/GenBank/DDBJ whole genome shotgun (WGS) entry which is preliminary data.</text>
</comment>
<evidence type="ECO:0000313" key="2">
    <source>
        <dbReference type="Proteomes" id="UP000181884"/>
    </source>
</evidence>
<proteinExistence type="predicted"/>
<dbReference type="AlphaFoldDB" id="A0A1L8RCG2"/>
<sequence>MASWREELRKVNFKMRRRRKGKMSFLWNYSFDELILSEDEGKEKTSTIQNYFFSELRSLFNEKRVYTLELVKKISSNNFEEMIGELNFSDAYLQVCLLFGMNMEQADIAGLNNLREIVYEDTYKYLEDREIYHTNFKFENYLLSKKLPTHIENIQQ</sequence>
<name>A0A1L8RCG2_9ENTE</name>
<dbReference type="EMBL" id="JXKH01000009">
    <property type="protein sequence ID" value="OJG17451.1"/>
    <property type="molecule type" value="Genomic_DNA"/>
</dbReference>
<protein>
    <submittedName>
        <fullName evidence="1">Uncharacterized protein</fullName>
    </submittedName>
</protein>
<accession>A0A1L8RCG2</accession>
<organism evidence="1 2">
    <name type="scientific">Enterococcus canis</name>
    <dbReference type="NCBI Taxonomy" id="214095"/>
    <lineage>
        <taxon>Bacteria</taxon>
        <taxon>Bacillati</taxon>
        <taxon>Bacillota</taxon>
        <taxon>Bacilli</taxon>
        <taxon>Lactobacillales</taxon>
        <taxon>Enterococcaceae</taxon>
        <taxon>Enterococcus</taxon>
    </lineage>
</organism>
<dbReference type="Proteomes" id="UP000181884">
    <property type="component" value="Unassembled WGS sequence"/>
</dbReference>